<keyword evidence="3 8" id="KW-0418">Kinase</keyword>
<keyword evidence="6" id="KW-1133">Transmembrane helix</keyword>
<dbReference type="SMART" id="SM00220">
    <property type="entry name" value="S_TKc"/>
    <property type="match status" value="1"/>
</dbReference>
<dbReference type="GO" id="GO:0042802">
    <property type="term" value="F:identical protein binding"/>
    <property type="evidence" value="ECO:0007669"/>
    <property type="project" value="InterPro"/>
</dbReference>
<evidence type="ECO:0000256" key="5">
    <source>
        <dbReference type="PROSITE-ProRule" id="PRU10141"/>
    </source>
</evidence>
<evidence type="ECO:0000256" key="4">
    <source>
        <dbReference type="ARBA" id="ARBA00022840"/>
    </source>
</evidence>
<keyword evidence="8" id="KW-0723">Serine/threonine-protein kinase</keyword>
<dbReference type="PROSITE" id="PS50011">
    <property type="entry name" value="PROTEIN_KINASE_DOM"/>
    <property type="match status" value="1"/>
</dbReference>
<dbReference type="RefSeq" id="WP_129835973.1">
    <property type="nucleotide sequence ID" value="NZ_CP035704.1"/>
</dbReference>
<sequence length="793" mass="86010">MNDAYRAMSVFEQALDLQPAARADFLDAECAGNNALRKEIEALLRADVASTDFLAQPLTGNTDRSGERLGSYRLLQLIGSGGMGSVYRAERADGAYSKPVAIKLLLYDAGDLRTRFALEQRILGALSHAHIASLLDVGNDQNGAPYLVMEYVEGAPITVYAKQHALDVRTQLQLFLKILDAVQTAHSQLVVHRDIKPSNVLVDTHGEPKLLDFGIAKLVGDSVPSTTRTGLGPLTPEYASPEQVRGEPLGTASDIYSLGVLLYELVTGARPYRITDTRPSAIERVVCETDPPRPSTQMQTRQLGGSARDLDAVILKALAKQSTRRYASCATFAEDLRRWLDGEEVLARQPPWSERTTRILRRYKLAVSVATAATLALLLGSVFALWQAHEASIARDRAERINVFLQDMLGATDHGNLGRNAKLGDILDSARRNADHVLVNDPPTRIATELTLAKTYVTLGDLDNAREAAQSALTLAEQNNLDEAALETRIVLGYILAHRGDFTEAETVLVSARAQALKTGTPRQRGDSAAQLGFLETRRDNAAAAQRWLETALEETPTELIESRAAAMNDLAVVQDSREDYAGALLTIRQGVALLRDAFPLGHPLLAQSLGNLATVLDDSGDHAAASAQYDEALKMKIELLGENHFSVVSTLSTLTWRSVQQKDTTAALGYGARAWAAAKTLSSDNPQISYAAITYAQALMQANRPREALPLAETALKMRKAKLPPDDIYLINTESVLGLVQAQAGDVAAGEALARSAYERQLAKLGEKHVLTVAAKQRVDQVVGLRMPVPKT</sequence>
<dbReference type="AlphaFoldDB" id="A0A411HP02"/>
<dbReference type="Pfam" id="PF13374">
    <property type="entry name" value="TPR_10"/>
    <property type="match status" value="1"/>
</dbReference>
<gene>
    <name evidence="8" type="ORF">ELE36_18620</name>
</gene>
<dbReference type="PROSITE" id="PS00107">
    <property type="entry name" value="PROTEIN_KINASE_ATP"/>
    <property type="match status" value="1"/>
</dbReference>
<dbReference type="CDD" id="cd14014">
    <property type="entry name" value="STKc_PknB_like"/>
    <property type="match status" value="1"/>
</dbReference>
<keyword evidence="9" id="KW-1185">Reference proteome</keyword>
<evidence type="ECO:0000256" key="2">
    <source>
        <dbReference type="ARBA" id="ARBA00022741"/>
    </source>
</evidence>
<dbReference type="PROSITE" id="PS00108">
    <property type="entry name" value="PROTEIN_KINASE_ST"/>
    <property type="match status" value="1"/>
</dbReference>
<dbReference type="InterPro" id="IPR019734">
    <property type="entry name" value="TPR_rpt"/>
</dbReference>
<organism evidence="8 9">
    <name type="scientific">Pseudolysobacter antarcticus</name>
    <dbReference type="NCBI Taxonomy" id="2511995"/>
    <lineage>
        <taxon>Bacteria</taxon>
        <taxon>Pseudomonadati</taxon>
        <taxon>Pseudomonadota</taxon>
        <taxon>Gammaproteobacteria</taxon>
        <taxon>Lysobacterales</taxon>
        <taxon>Rhodanobacteraceae</taxon>
        <taxon>Pseudolysobacter</taxon>
    </lineage>
</organism>
<keyword evidence="6" id="KW-0812">Transmembrane</keyword>
<dbReference type="InterPro" id="IPR011990">
    <property type="entry name" value="TPR-like_helical_dom_sf"/>
</dbReference>
<dbReference type="OrthoDB" id="9801841at2"/>
<dbReference type="SUPFAM" id="SSF56112">
    <property type="entry name" value="Protein kinase-like (PK-like)"/>
    <property type="match status" value="1"/>
</dbReference>
<dbReference type="PANTHER" id="PTHR43289:SF34">
    <property type="entry name" value="SERINE_THREONINE-PROTEIN KINASE YBDM-RELATED"/>
    <property type="match status" value="1"/>
</dbReference>
<dbReference type="Gene3D" id="1.10.510.10">
    <property type="entry name" value="Transferase(Phosphotransferase) domain 1"/>
    <property type="match status" value="1"/>
</dbReference>
<dbReference type="Pfam" id="PF13181">
    <property type="entry name" value="TPR_8"/>
    <property type="match status" value="1"/>
</dbReference>
<keyword evidence="2 5" id="KW-0547">Nucleotide-binding</keyword>
<proteinExistence type="predicted"/>
<dbReference type="InterPro" id="IPR008271">
    <property type="entry name" value="Ser/Thr_kinase_AS"/>
</dbReference>
<protein>
    <submittedName>
        <fullName evidence="8">Serine/threonine protein kinase</fullName>
    </submittedName>
</protein>
<dbReference type="KEGG" id="xbc:ELE36_18620"/>
<evidence type="ECO:0000313" key="8">
    <source>
        <dbReference type="EMBL" id="QBB72217.1"/>
    </source>
</evidence>
<dbReference type="InterPro" id="IPR017441">
    <property type="entry name" value="Protein_kinase_ATP_BS"/>
</dbReference>
<reference evidence="8 9" key="1">
    <citation type="submission" date="2019-01" db="EMBL/GenBank/DDBJ databases">
        <title>Pseudolysobacter antarctica gen. nov., sp. nov., isolated from Fildes Peninsula, Antarctica.</title>
        <authorList>
            <person name="Wei Z."/>
            <person name="Peng F."/>
        </authorList>
    </citation>
    <scope>NUCLEOTIDE SEQUENCE [LARGE SCALE GENOMIC DNA]</scope>
    <source>
        <strain evidence="8 9">AQ6-296</strain>
    </source>
</reference>
<dbReference type="InterPro" id="IPR011009">
    <property type="entry name" value="Kinase-like_dom_sf"/>
</dbReference>
<name>A0A411HP02_9GAMM</name>
<evidence type="ECO:0000313" key="9">
    <source>
        <dbReference type="Proteomes" id="UP000291562"/>
    </source>
</evidence>
<dbReference type="GO" id="GO:0005524">
    <property type="term" value="F:ATP binding"/>
    <property type="evidence" value="ECO:0007669"/>
    <property type="project" value="UniProtKB-UniRule"/>
</dbReference>
<evidence type="ECO:0000256" key="1">
    <source>
        <dbReference type="ARBA" id="ARBA00022679"/>
    </source>
</evidence>
<accession>A0A411HP02</accession>
<dbReference type="InterPro" id="IPR011717">
    <property type="entry name" value="TPR-4"/>
</dbReference>
<dbReference type="SMART" id="SM00028">
    <property type="entry name" value="TPR"/>
    <property type="match status" value="3"/>
</dbReference>
<feature type="binding site" evidence="5">
    <location>
        <position position="103"/>
    </location>
    <ligand>
        <name>ATP</name>
        <dbReference type="ChEBI" id="CHEBI:30616"/>
    </ligand>
</feature>
<dbReference type="PANTHER" id="PTHR43289">
    <property type="entry name" value="MITOGEN-ACTIVATED PROTEIN KINASE KINASE KINASE 20-RELATED"/>
    <property type="match status" value="1"/>
</dbReference>
<dbReference type="EMBL" id="CP035704">
    <property type="protein sequence ID" value="QBB72217.1"/>
    <property type="molecule type" value="Genomic_DNA"/>
</dbReference>
<dbReference type="Gene3D" id="3.30.200.20">
    <property type="entry name" value="Phosphorylase Kinase, domain 1"/>
    <property type="match status" value="1"/>
</dbReference>
<evidence type="ECO:0000259" key="7">
    <source>
        <dbReference type="PROSITE" id="PS50011"/>
    </source>
</evidence>
<feature type="transmembrane region" description="Helical" evidence="6">
    <location>
        <begin position="365"/>
        <end position="386"/>
    </location>
</feature>
<dbReference type="Pfam" id="PF07721">
    <property type="entry name" value="TPR_4"/>
    <property type="match status" value="1"/>
</dbReference>
<dbReference type="Pfam" id="PF00069">
    <property type="entry name" value="Pkinase"/>
    <property type="match status" value="1"/>
</dbReference>
<dbReference type="GO" id="GO:0004674">
    <property type="term" value="F:protein serine/threonine kinase activity"/>
    <property type="evidence" value="ECO:0007669"/>
    <property type="project" value="UniProtKB-KW"/>
</dbReference>
<feature type="domain" description="Protein kinase" evidence="7">
    <location>
        <begin position="72"/>
        <end position="340"/>
    </location>
</feature>
<dbReference type="Gene3D" id="1.25.40.10">
    <property type="entry name" value="Tetratricopeptide repeat domain"/>
    <property type="match status" value="2"/>
</dbReference>
<dbReference type="InterPro" id="IPR000719">
    <property type="entry name" value="Prot_kinase_dom"/>
</dbReference>
<keyword evidence="4 5" id="KW-0067">ATP-binding</keyword>
<evidence type="ECO:0000256" key="6">
    <source>
        <dbReference type="SAM" id="Phobius"/>
    </source>
</evidence>
<keyword evidence="6" id="KW-0472">Membrane</keyword>
<dbReference type="Proteomes" id="UP000291562">
    <property type="component" value="Chromosome"/>
</dbReference>
<keyword evidence="1" id="KW-0808">Transferase</keyword>
<evidence type="ECO:0000256" key="3">
    <source>
        <dbReference type="ARBA" id="ARBA00022777"/>
    </source>
</evidence>
<dbReference type="SUPFAM" id="SSF48452">
    <property type="entry name" value="TPR-like"/>
    <property type="match status" value="3"/>
</dbReference>